<dbReference type="RefSeq" id="WP_013611956.1">
    <property type="nucleotide sequence ID" value="NZ_CABJFF010000019.1"/>
</dbReference>
<evidence type="ECO:0000313" key="2">
    <source>
        <dbReference type="EMBL" id="MCG4960029.1"/>
    </source>
</evidence>
<organism evidence="4 8">
    <name type="scientific">Odoribacter splanchnicus</name>
    <dbReference type="NCBI Taxonomy" id="28118"/>
    <lineage>
        <taxon>Bacteria</taxon>
        <taxon>Pseudomonadati</taxon>
        <taxon>Bacteroidota</taxon>
        <taxon>Bacteroidia</taxon>
        <taxon>Bacteroidales</taxon>
        <taxon>Odoribacteraceae</taxon>
        <taxon>Odoribacter</taxon>
    </lineage>
</organism>
<feature type="transmembrane region" description="Helical" evidence="1">
    <location>
        <begin position="106"/>
        <end position="128"/>
    </location>
</feature>
<evidence type="ECO:0000313" key="8">
    <source>
        <dbReference type="Proteomes" id="UP000284243"/>
    </source>
</evidence>
<dbReference type="Proteomes" id="UP001199750">
    <property type="component" value="Unassembled WGS sequence"/>
</dbReference>
<dbReference type="EMBL" id="JAKNDN010000015">
    <property type="protein sequence ID" value="MCG4960029.1"/>
    <property type="molecule type" value="Genomic_DNA"/>
</dbReference>
<feature type="transmembrane region" description="Helical" evidence="1">
    <location>
        <begin position="12"/>
        <end position="31"/>
    </location>
</feature>
<dbReference type="Proteomes" id="UP000284434">
    <property type="component" value="Unassembled WGS sequence"/>
</dbReference>
<keyword evidence="1" id="KW-0812">Transmembrane</keyword>
<dbReference type="InterPro" id="IPR023813">
    <property type="entry name" value="HsmA-like"/>
</dbReference>
<evidence type="ECO:0000313" key="6">
    <source>
        <dbReference type="EMBL" id="RGY05594.1"/>
    </source>
</evidence>
<evidence type="ECO:0000313" key="9">
    <source>
        <dbReference type="Proteomes" id="UP000284434"/>
    </source>
</evidence>
<gene>
    <name evidence="5" type="ORF">DWW24_14775</name>
    <name evidence="4" type="ORF">DWW57_11980</name>
    <name evidence="6" type="ORF">DXA53_12540</name>
    <name evidence="2" type="ORF">L0P03_09225</name>
    <name evidence="3" type="ORF">PN645_10105</name>
</gene>
<evidence type="ECO:0000313" key="7">
    <source>
        <dbReference type="Proteomes" id="UP000283426"/>
    </source>
</evidence>
<reference evidence="2" key="2">
    <citation type="submission" date="2022-01" db="EMBL/GenBank/DDBJ databases">
        <title>Collection of gut derived symbiotic bacterial strains cultured from healthy donors.</title>
        <authorList>
            <person name="Lin H."/>
            <person name="Kohout C."/>
            <person name="Waligurski E."/>
            <person name="Pamer E.G."/>
        </authorList>
    </citation>
    <scope>NUCLEOTIDE SEQUENCE</scope>
    <source>
        <strain evidence="2">DFI.1.149</strain>
    </source>
</reference>
<keyword evidence="1" id="KW-1133">Transmembrane helix</keyword>
<sequence>MGLTTYDDEFLLAAIVIISMALIFYSVGVWSERIQGRLKGWHVTAFGLGLVCDFVGTAFMAELVRLTGQDNRLHAVLGSIAVFLMAIHALWAFWTFRKGSARAKRNFSRFSVIVWWVWLIPYFIGVYLGMTAKI</sequence>
<dbReference type="EMBL" id="JAQMRD010000011">
    <property type="protein sequence ID" value="MDB9223354.1"/>
    <property type="molecule type" value="Genomic_DNA"/>
</dbReference>
<dbReference type="EMBL" id="QRYW01000034">
    <property type="protein sequence ID" value="RGV21661.1"/>
    <property type="molecule type" value="Genomic_DNA"/>
</dbReference>
<evidence type="ECO:0000313" key="3">
    <source>
        <dbReference type="EMBL" id="MDB9223354.1"/>
    </source>
</evidence>
<name>A0A1Y3ZZX3_9BACT</name>
<dbReference type="GeneID" id="61274966"/>
<protein>
    <submittedName>
        <fullName evidence="3">HsmA family protein</fullName>
    </submittedName>
    <submittedName>
        <fullName evidence="4">TIGR03987 family protein</fullName>
    </submittedName>
</protein>
<dbReference type="EMBL" id="QRYC01000016">
    <property type="protein sequence ID" value="RGU55628.1"/>
    <property type="molecule type" value="Genomic_DNA"/>
</dbReference>
<evidence type="ECO:0000313" key="5">
    <source>
        <dbReference type="EMBL" id="RGV21661.1"/>
    </source>
</evidence>
<dbReference type="Proteomes" id="UP001212263">
    <property type="component" value="Unassembled WGS sequence"/>
</dbReference>
<dbReference type="Proteomes" id="UP000283426">
    <property type="component" value="Unassembled WGS sequence"/>
</dbReference>
<feature type="transmembrane region" description="Helical" evidence="1">
    <location>
        <begin position="43"/>
        <end position="61"/>
    </location>
</feature>
<feature type="transmembrane region" description="Helical" evidence="1">
    <location>
        <begin position="73"/>
        <end position="94"/>
    </location>
</feature>
<dbReference type="NCBIfam" id="TIGR03987">
    <property type="entry name" value="HsmA family protein"/>
    <property type="match status" value="1"/>
</dbReference>
<evidence type="ECO:0000313" key="4">
    <source>
        <dbReference type="EMBL" id="RGU55628.1"/>
    </source>
</evidence>
<dbReference type="AlphaFoldDB" id="A0A1Y3ZZX3"/>
<accession>A0A1Y3ZZX3</accession>
<dbReference type="OMA" id="VHAIWAT"/>
<proteinExistence type="predicted"/>
<keyword evidence="1" id="KW-0472">Membrane</keyword>
<dbReference type="EMBL" id="QSCO01000017">
    <property type="protein sequence ID" value="RGY05594.1"/>
    <property type="molecule type" value="Genomic_DNA"/>
</dbReference>
<dbReference type="Proteomes" id="UP000284243">
    <property type="component" value="Unassembled WGS sequence"/>
</dbReference>
<comment type="caution">
    <text evidence="4">The sequence shown here is derived from an EMBL/GenBank/DDBJ whole genome shotgun (WGS) entry which is preliminary data.</text>
</comment>
<reference evidence="3" key="3">
    <citation type="submission" date="2023-01" db="EMBL/GenBank/DDBJ databases">
        <title>Human gut microbiome strain richness.</title>
        <authorList>
            <person name="Chen-Liaw A."/>
        </authorList>
    </citation>
    <scope>NUCLEOTIDE SEQUENCE</scope>
    <source>
        <strain evidence="3">RTP21484st1_B7_RTP21484_190118</strain>
    </source>
</reference>
<evidence type="ECO:0000256" key="1">
    <source>
        <dbReference type="SAM" id="Phobius"/>
    </source>
</evidence>
<reference evidence="7 8" key="1">
    <citation type="submission" date="2018-08" db="EMBL/GenBank/DDBJ databases">
        <title>A genome reference for cultivated species of the human gut microbiota.</title>
        <authorList>
            <person name="Zou Y."/>
            <person name="Xue W."/>
            <person name="Luo G."/>
        </authorList>
    </citation>
    <scope>NUCLEOTIDE SEQUENCE [LARGE SCALE GENOMIC DNA]</scope>
    <source>
        <strain evidence="5 7">AF14-6AC</strain>
        <strain evidence="4 8">AF16-14</strain>
        <strain evidence="6 9">OF03-11</strain>
    </source>
</reference>